<protein>
    <submittedName>
        <fullName evidence="1">Uncharacterized protein</fullName>
    </submittedName>
</protein>
<keyword evidence="2" id="KW-1185">Reference proteome</keyword>
<gene>
    <name evidence="1" type="ORF">FB559_6832</name>
</gene>
<organism evidence="1 2">
    <name type="scientific">Actinoallomurus bryophytorum</name>
    <dbReference type="NCBI Taxonomy" id="1490222"/>
    <lineage>
        <taxon>Bacteria</taxon>
        <taxon>Bacillati</taxon>
        <taxon>Actinomycetota</taxon>
        <taxon>Actinomycetes</taxon>
        <taxon>Streptosporangiales</taxon>
        <taxon>Thermomonosporaceae</taxon>
        <taxon>Actinoallomurus</taxon>
    </lineage>
</organism>
<evidence type="ECO:0000313" key="2">
    <source>
        <dbReference type="Proteomes" id="UP000316096"/>
    </source>
</evidence>
<reference evidence="1 2" key="1">
    <citation type="submission" date="2019-06" db="EMBL/GenBank/DDBJ databases">
        <title>Sequencing the genomes of 1000 actinobacteria strains.</title>
        <authorList>
            <person name="Klenk H.-P."/>
        </authorList>
    </citation>
    <scope>NUCLEOTIDE SEQUENCE [LARGE SCALE GENOMIC DNA]</scope>
    <source>
        <strain evidence="1 2">DSM 102200</strain>
    </source>
</reference>
<dbReference type="OrthoDB" id="3532222at2"/>
<accession>A0A543CW51</accession>
<dbReference type="RefSeq" id="WP_141960965.1">
    <property type="nucleotide sequence ID" value="NZ_VFOZ01000001.1"/>
</dbReference>
<evidence type="ECO:0000313" key="1">
    <source>
        <dbReference type="EMBL" id="TQM01088.1"/>
    </source>
</evidence>
<proteinExistence type="predicted"/>
<dbReference type="EMBL" id="VFOZ01000001">
    <property type="protein sequence ID" value="TQM01088.1"/>
    <property type="molecule type" value="Genomic_DNA"/>
</dbReference>
<sequence length="137" mass="15392">MRFTKGDRHGRSWPTVDLYTTAGRGDIKTMSPPALERLMTVAREKEWSAVGRPAWWGAHKDRVRSLWMVVFGPEGTTLLRCIVIAALDDGSGGSFTLDVHPADFDRLPDATPEELTMLAHAYLARFPPLELDLDQRE</sequence>
<dbReference type="AlphaFoldDB" id="A0A543CW51"/>
<comment type="caution">
    <text evidence="1">The sequence shown here is derived from an EMBL/GenBank/DDBJ whole genome shotgun (WGS) entry which is preliminary data.</text>
</comment>
<name>A0A543CW51_9ACTN</name>
<dbReference type="Proteomes" id="UP000316096">
    <property type="component" value="Unassembled WGS sequence"/>
</dbReference>